<dbReference type="GO" id="GO:0006508">
    <property type="term" value="P:proteolysis"/>
    <property type="evidence" value="ECO:0007669"/>
    <property type="project" value="InterPro"/>
</dbReference>
<name>A0AAD8H4B0_9APIA</name>
<keyword evidence="2" id="KW-0472">Membrane</keyword>
<dbReference type="EMBL" id="JAUIZM010000010">
    <property type="protein sequence ID" value="KAK1360189.1"/>
    <property type="molecule type" value="Genomic_DNA"/>
</dbReference>
<evidence type="ECO:0000313" key="4">
    <source>
        <dbReference type="Proteomes" id="UP001237642"/>
    </source>
</evidence>
<dbReference type="AlphaFoldDB" id="A0AAD8H4B0"/>
<sequence>MGHYAPECKKGKSEKALITKGEDWADTSDSDEDVSYTLMATVEDKSETYENKLGAFNKFSLDMWLLSWHLTLSLASGMSSFIYTNFLFCPKVLVCRMSDSGSVTMEVAHSASCCSATEEILQLSDAILESTVVDLADENTLSSESRTSGCRIVFLVSESKKGFAVGNGNTDPASQYKAYTDFALDNKLIAITDYQRINKKIPECEKDIKLCATKGNNSCLHAYKACRGIYDSILDITGNINDCDIRKECKGAHCYDFSRMDTFLNLPSVKEALGVHTDFISCSDTVKSAMSTYRMKDLEVGIPELLEDGIKELGGHWMCKSQKSNPRKEFDVVR</sequence>
<protein>
    <submittedName>
        <fullName evidence="3">Uncharacterized protein</fullName>
    </submittedName>
</protein>
<dbReference type="SUPFAM" id="SSF53474">
    <property type="entry name" value="alpha/beta-Hydrolases"/>
    <property type="match status" value="1"/>
</dbReference>
<dbReference type="Pfam" id="PF00450">
    <property type="entry name" value="Peptidase_S10"/>
    <property type="match status" value="1"/>
</dbReference>
<evidence type="ECO:0000256" key="2">
    <source>
        <dbReference type="SAM" id="Phobius"/>
    </source>
</evidence>
<organism evidence="3 4">
    <name type="scientific">Heracleum sosnowskyi</name>
    <dbReference type="NCBI Taxonomy" id="360622"/>
    <lineage>
        <taxon>Eukaryota</taxon>
        <taxon>Viridiplantae</taxon>
        <taxon>Streptophyta</taxon>
        <taxon>Embryophyta</taxon>
        <taxon>Tracheophyta</taxon>
        <taxon>Spermatophyta</taxon>
        <taxon>Magnoliopsida</taxon>
        <taxon>eudicotyledons</taxon>
        <taxon>Gunneridae</taxon>
        <taxon>Pentapetalae</taxon>
        <taxon>asterids</taxon>
        <taxon>campanulids</taxon>
        <taxon>Apiales</taxon>
        <taxon>Apiaceae</taxon>
        <taxon>Apioideae</taxon>
        <taxon>apioid superclade</taxon>
        <taxon>Tordylieae</taxon>
        <taxon>Tordyliinae</taxon>
        <taxon>Heracleum</taxon>
    </lineage>
</organism>
<dbReference type="GO" id="GO:0004185">
    <property type="term" value="F:serine-type carboxypeptidase activity"/>
    <property type="evidence" value="ECO:0007669"/>
    <property type="project" value="InterPro"/>
</dbReference>
<evidence type="ECO:0000256" key="1">
    <source>
        <dbReference type="ARBA" id="ARBA00009431"/>
    </source>
</evidence>
<dbReference type="Gene3D" id="3.40.50.1820">
    <property type="entry name" value="alpha/beta hydrolase"/>
    <property type="match status" value="1"/>
</dbReference>
<keyword evidence="4" id="KW-1185">Reference proteome</keyword>
<feature type="transmembrane region" description="Helical" evidence="2">
    <location>
        <begin position="66"/>
        <end position="88"/>
    </location>
</feature>
<dbReference type="InterPro" id="IPR001563">
    <property type="entry name" value="Peptidase_S10"/>
</dbReference>
<gene>
    <name evidence="3" type="ORF">POM88_044663</name>
</gene>
<reference evidence="3" key="1">
    <citation type="submission" date="2023-02" db="EMBL/GenBank/DDBJ databases">
        <title>Genome of toxic invasive species Heracleum sosnowskyi carries increased number of genes despite the absence of recent whole-genome duplications.</title>
        <authorList>
            <person name="Schelkunov M."/>
            <person name="Shtratnikova V."/>
            <person name="Makarenko M."/>
            <person name="Klepikova A."/>
            <person name="Omelchenko D."/>
            <person name="Novikova G."/>
            <person name="Obukhova E."/>
            <person name="Bogdanov V."/>
            <person name="Penin A."/>
            <person name="Logacheva M."/>
        </authorList>
    </citation>
    <scope>NUCLEOTIDE SEQUENCE</scope>
    <source>
        <strain evidence="3">Hsosn_3</strain>
        <tissue evidence="3">Leaf</tissue>
    </source>
</reference>
<accession>A0AAD8H4B0</accession>
<comment type="similarity">
    <text evidence="1">Belongs to the peptidase S10 family.</text>
</comment>
<proteinExistence type="inferred from homology"/>
<dbReference type="InterPro" id="IPR029058">
    <property type="entry name" value="AB_hydrolase_fold"/>
</dbReference>
<reference evidence="3" key="2">
    <citation type="submission" date="2023-05" db="EMBL/GenBank/DDBJ databases">
        <authorList>
            <person name="Schelkunov M.I."/>
        </authorList>
    </citation>
    <scope>NUCLEOTIDE SEQUENCE</scope>
    <source>
        <strain evidence="3">Hsosn_3</strain>
        <tissue evidence="3">Leaf</tissue>
    </source>
</reference>
<keyword evidence="2" id="KW-0812">Transmembrane</keyword>
<dbReference type="Proteomes" id="UP001237642">
    <property type="component" value="Unassembled WGS sequence"/>
</dbReference>
<evidence type="ECO:0000313" key="3">
    <source>
        <dbReference type="EMBL" id="KAK1360189.1"/>
    </source>
</evidence>
<keyword evidence="2" id="KW-1133">Transmembrane helix</keyword>
<comment type="caution">
    <text evidence="3">The sequence shown here is derived from an EMBL/GenBank/DDBJ whole genome shotgun (WGS) entry which is preliminary data.</text>
</comment>